<dbReference type="InterPro" id="IPR036770">
    <property type="entry name" value="Ankyrin_rpt-contain_sf"/>
</dbReference>
<feature type="transmembrane region" description="Helical" evidence="3">
    <location>
        <begin position="99"/>
        <end position="119"/>
    </location>
</feature>
<dbReference type="Pfam" id="PF12796">
    <property type="entry name" value="Ank_2"/>
    <property type="match status" value="2"/>
</dbReference>
<gene>
    <name evidence="4" type="ORF">M9Y10_017797</name>
</gene>
<keyword evidence="3" id="KW-1133">Transmembrane helix</keyword>
<keyword evidence="2" id="KW-0040">ANK repeat</keyword>
<dbReference type="Gene3D" id="1.25.40.20">
    <property type="entry name" value="Ankyrin repeat-containing domain"/>
    <property type="match status" value="2"/>
</dbReference>
<dbReference type="EMBL" id="JAPFFF010000023">
    <property type="protein sequence ID" value="KAK8852807.1"/>
    <property type="molecule type" value="Genomic_DNA"/>
</dbReference>
<dbReference type="InterPro" id="IPR002110">
    <property type="entry name" value="Ankyrin_rpt"/>
</dbReference>
<dbReference type="Proteomes" id="UP001470230">
    <property type="component" value="Unassembled WGS sequence"/>
</dbReference>
<evidence type="ECO:0000256" key="1">
    <source>
        <dbReference type="ARBA" id="ARBA00022737"/>
    </source>
</evidence>
<evidence type="ECO:0000313" key="5">
    <source>
        <dbReference type="Proteomes" id="UP001470230"/>
    </source>
</evidence>
<keyword evidence="5" id="KW-1185">Reference proteome</keyword>
<accession>A0ABR2HW94</accession>
<evidence type="ECO:0000256" key="3">
    <source>
        <dbReference type="SAM" id="Phobius"/>
    </source>
</evidence>
<evidence type="ECO:0000313" key="4">
    <source>
        <dbReference type="EMBL" id="KAK8852807.1"/>
    </source>
</evidence>
<proteinExistence type="predicted"/>
<keyword evidence="3" id="KW-0812">Transmembrane</keyword>
<comment type="caution">
    <text evidence="4">The sequence shown here is derived from an EMBL/GenBank/DDBJ whole genome shotgun (WGS) entry which is preliminary data.</text>
</comment>
<keyword evidence="3" id="KW-0472">Membrane</keyword>
<sequence>MMAIKMNDFALLQSLLKFNVDLNQADKEGNSCLLHAINNDLNEVALFLISKNEVDINKSNELNGTTPLMAAAKKNSIVICSAIYNRKNIDVYAKDDEGILYILLFYNSAFLVAVMFNSFEVVKSLIQNFQIDLNEKNDDIFKKFILWNFFFFFFYETALFIASSKGYINIVQFLLNFQMTDINASNGNNVTPLMIACFHNEEEIVRLLCQDERINVDLLDILFFVSLMTMFLFFFVYKNTAMIIAASNGYNSIVQLIAELKLRI</sequence>
<evidence type="ECO:0008006" key="6">
    <source>
        <dbReference type="Google" id="ProtNLM"/>
    </source>
</evidence>
<evidence type="ECO:0000256" key="2">
    <source>
        <dbReference type="ARBA" id="ARBA00023043"/>
    </source>
</evidence>
<protein>
    <recommendedName>
        <fullName evidence="6">Ankyrin repeat protein</fullName>
    </recommendedName>
</protein>
<feature type="transmembrane region" description="Helical" evidence="3">
    <location>
        <begin position="144"/>
        <end position="162"/>
    </location>
</feature>
<reference evidence="4 5" key="1">
    <citation type="submission" date="2024-04" db="EMBL/GenBank/DDBJ databases">
        <title>Tritrichomonas musculus Genome.</title>
        <authorList>
            <person name="Alves-Ferreira E."/>
            <person name="Grigg M."/>
            <person name="Lorenzi H."/>
            <person name="Galac M."/>
        </authorList>
    </citation>
    <scope>NUCLEOTIDE SEQUENCE [LARGE SCALE GENOMIC DNA]</scope>
    <source>
        <strain evidence="4 5">EAF2021</strain>
    </source>
</reference>
<dbReference type="PANTHER" id="PTHR24198:SF165">
    <property type="entry name" value="ANKYRIN REPEAT-CONTAINING PROTEIN-RELATED"/>
    <property type="match status" value="1"/>
</dbReference>
<keyword evidence="1" id="KW-0677">Repeat</keyword>
<organism evidence="4 5">
    <name type="scientific">Tritrichomonas musculus</name>
    <dbReference type="NCBI Taxonomy" id="1915356"/>
    <lineage>
        <taxon>Eukaryota</taxon>
        <taxon>Metamonada</taxon>
        <taxon>Parabasalia</taxon>
        <taxon>Tritrichomonadida</taxon>
        <taxon>Tritrichomonadidae</taxon>
        <taxon>Tritrichomonas</taxon>
    </lineage>
</organism>
<feature type="transmembrane region" description="Helical" evidence="3">
    <location>
        <begin position="218"/>
        <end position="237"/>
    </location>
</feature>
<dbReference type="SUPFAM" id="SSF48403">
    <property type="entry name" value="Ankyrin repeat"/>
    <property type="match status" value="1"/>
</dbReference>
<dbReference type="PANTHER" id="PTHR24198">
    <property type="entry name" value="ANKYRIN REPEAT AND PROTEIN KINASE DOMAIN-CONTAINING PROTEIN"/>
    <property type="match status" value="1"/>
</dbReference>
<name>A0ABR2HW94_9EUKA</name>
<dbReference type="SMART" id="SM00248">
    <property type="entry name" value="ANK"/>
    <property type="match status" value="6"/>
</dbReference>